<feature type="compositionally biased region" description="Basic and acidic residues" evidence="1">
    <location>
        <begin position="620"/>
        <end position="629"/>
    </location>
</feature>
<evidence type="ECO:0000313" key="3">
    <source>
        <dbReference type="Proteomes" id="UP001174997"/>
    </source>
</evidence>
<feature type="region of interest" description="Disordered" evidence="1">
    <location>
        <begin position="1"/>
        <end position="35"/>
    </location>
</feature>
<feature type="compositionally biased region" description="Pro residues" evidence="1">
    <location>
        <begin position="476"/>
        <end position="490"/>
    </location>
</feature>
<evidence type="ECO:0000313" key="2">
    <source>
        <dbReference type="EMBL" id="KAK0668121.1"/>
    </source>
</evidence>
<feature type="region of interest" description="Disordered" evidence="1">
    <location>
        <begin position="143"/>
        <end position="299"/>
    </location>
</feature>
<comment type="caution">
    <text evidence="2">The sequence shown here is derived from an EMBL/GenBank/DDBJ whole genome shotgun (WGS) entry which is preliminary data.</text>
</comment>
<name>A0AA39ZC56_9PEZI</name>
<feature type="compositionally biased region" description="Pro residues" evidence="1">
    <location>
        <begin position="222"/>
        <end position="237"/>
    </location>
</feature>
<proteinExistence type="predicted"/>
<dbReference type="EMBL" id="JAULSY010000061">
    <property type="protein sequence ID" value="KAK0668121.1"/>
    <property type="molecule type" value="Genomic_DNA"/>
</dbReference>
<feature type="compositionally biased region" description="Low complexity" evidence="1">
    <location>
        <begin position="503"/>
        <end position="539"/>
    </location>
</feature>
<reference evidence="2" key="1">
    <citation type="submission" date="2023-06" db="EMBL/GenBank/DDBJ databases">
        <title>Genome-scale phylogeny and comparative genomics of the fungal order Sordariales.</title>
        <authorList>
            <consortium name="Lawrence Berkeley National Laboratory"/>
            <person name="Hensen N."/>
            <person name="Bonometti L."/>
            <person name="Westerberg I."/>
            <person name="Brannstrom I.O."/>
            <person name="Guillou S."/>
            <person name="Cros-Aarteil S."/>
            <person name="Calhoun S."/>
            <person name="Haridas S."/>
            <person name="Kuo A."/>
            <person name="Mondo S."/>
            <person name="Pangilinan J."/>
            <person name="Riley R."/>
            <person name="Labutti K."/>
            <person name="Andreopoulos B."/>
            <person name="Lipzen A."/>
            <person name="Chen C."/>
            <person name="Yanf M."/>
            <person name="Daum C."/>
            <person name="Ng V."/>
            <person name="Clum A."/>
            <person name="Steindorff A."/>
            <person name="Ohm R."/>
            <person name="Martin F."/>
            <person name="Silar P."/>
            <person name="Natvig D."/>
            <person name="Lalanne C."/>
            <person name="Gautier V."/>
            <person name="Ament-Velasquez S.L."/>
            <person name="Kruys A."/>
            <person name="Hutchinson M.I."/>
            <person name="Powell A.J."/>
            <person name="Barry K."/>
            <person name="Miller A.N."/>
            <person name="Grigoriev I.V."/>
            <person name="Debuchy R."/>
            <person name="Gladieux P."/>
            <person name="Thoren M.H."/>
            <person name="Johannesson H."/>
        </authorList>
    </citation>
    <scope>NUCLEOTIDE SEQUENCE</scope>
    <source>
        <strain evidence="2">CBS 307.81</strain>
    </source>
</reference>
<feature type="region of interest" description="Disordered" evidence="1">
    <location>
        <begin position="359"/>
        <end position="765"/>
    </location>
</feature>
<accession>A0AA39ZC56</accession>
<evidence type="ECO:0000256" key="1">
    <source>
        <dbReference type="SAM" id="MobiDB-lite"/>
    </source>
</evidence>
<feature type="compositionally biased region" description="Acidic residues" evidence="1">
    <location>
        <begin position="755"/>
        <end position="765"/>
    </location>
</feature>
<gene>
    <name evidence="2" type="ORF">QBC41DRAFT_394543</name>
</gene>
<feature type="compositionally biased region" description="Polar residues" evidence="1">
    <location>
        <begin position="606"/>
        <end position="615"/>
    </location>
</feature>
<feature type="compositionally biased region" description="Low complexity" evidence="1">
    <location>
        <begin position="182"/>
        <end position="202"/>
    </location>
</feature>
<feature type="region of interest" description="Disordered" evidence="1">
    <location>
        <begin position="68"/>
        <end position="90"/>
    </location>
</feature>
<protein>
    <submittedName>
        <fullName evidence="2">Uncharacterized protein</fullName>
    </submittedName>
</protein>
<feature type="compositionally biased region" description="Acidic residues" evidence="1">
    <location>
        <begin position="644"/>
        <end position="653"/>
    </location>
</feature>
<feature type="compositionally biased region" description="Low complexity" evidence="1">
    <location>
        <begin position="383"/>
        <end position="411"/>
    </location>
</feature>
<dbReference type="Proteomes" id="UP001174997">
    <property type="component" value="Unassembled WGS sequence"/>
</dbReference>
<feature type="compositionally biased region" description="Low complexity" evidence="1">
    <location>
        <begin position="268"/>
        <end position="280"/>
    </location>
</feature>
<feature type="compositionally biased region" description="Low complexity" evidence="1">
    <location>
        <begin position="675"/>
        <end position="686"/>
    </location>
</feature>
<feature type="compositionally biased region" description="Polar residues" evidence="1">
    <location>
        <begin position="701"/>
        <end position="711"/>
    </location>
</feature>
<dbReference type="AlphaFoldDB" id="A0AA39ZC56"/>
<feature type="compositionally biased region" description="Pro residues" evidence="1">
    <location>
        <begin position="252"/>
        <end position="263"/>
    </location>
</feature>
<organism evidence="2 3">
    <name type="scientific">Cercophora samala</name>
    <dbReference type="NCBI Taxonomy" id="330535"/>
    <lineage>
        <taxon>Eukaryota</taxon>
        <taxon>Fungi</taxon>
        <taxon>Dikarya</taxon>
        <taxon>Ascomycota</taxon>
        <taxon>Pezizomycotina</taxon>
        <taxon>Sordariomycetes</taxon>
        <taxon>Sordariomycetidae</taxon>
        <taxon>Sordariales</taxon>
        <taxon>Lasiosphaeriaceae</taxon>
        <taxon>Cercophora</taxon>
    </lineage>
</organism>
<feature type="compositionally biased region" description="Acidic residues" evidence="1">
    <location>
        <begin position="727"/>
        <end position="738"/>
    </location>
</feature>
<keyword evidence="3" id="KW-1185">Reference proteome</keyword>
<sequence>MAPTPKATPIRRPLTLKGVERKKPGPAPKPLSEKLKAKALKQIKRVERSYTRERKIEVLLYLLTHRVPDQGPRKTPRRRIGQPQEDCSTQPVVENENGELVWYRAPTYAEASAFWKIPTPTIQGWWDSRDKLLEGTGIEVPKVGPGGVPKALEGWKPLSQRSTFRTAEGMQQEEPDGTVAKSSTNGAPPTPSSSGPPSAVPTTPAPITPSVRIIGRVNPQPHYKPPPAPRPPAPLAPAPALQIPPAQNRPVPQAPPVEAPPVPQTNRPAAQPAPQHAPQPGKSGPQAAAHPGPAYPQIPPAFNPSNYVVLYTGPHPGPWSYPGQHCIPPGTVLPIVYAGQPVELGPPCFVTVYPGPPSSALTPPAPNGMHHHRPPQPQPAPQPGQHSVPQPGQAQGPPQAPHHGQQQAHPPHGNRPPHASHGLPPNAQPPHASSPNQGQPQAQRPTGPSPPGPYMGPSGYIGPYAPPGFAPANQAGPPPQPPQNTPPPAVPNGVATQPVSKTQQQVPVIAQVPPATGSNSALVAASVASSTAPTASQAAGPVSVPQQDASSNDNRADDNIVSDQADVASSSHALAPVLPSGDQDGVVPADNVSEGSTTTADRDSSLAVTTHQQAVSEEVVPEKDMRDATPEEGENGATTTSSMSDDDDAAMEEALEHAMEEAMQQDAMLEESADAETASSSSALSSIRDDTAETQMDIDNENQSSSPSQNGEAFETPYEAPAVVETEGGDEDEEDDVMVDTPPEDTPTQPAASEAEAEAVESEEE</sequence>
<feature type="compositionally biased region" description="Polar residues" evidence="1">
    <location>
        <begin position="431"/>
        <end position="444"/>
    </location>
</feature>